<feature type="region of interest" description="Disordered" evidence="1">
    <location>
        <begin position="38"/>
        <end position="65"/>
    </location>
</feature>
<dbReference type="Pfam" id="PF18856">
    <property type="entry name" value="baeRF_family12"/>
    <property type="match status" value="1"/>
</dbReference>
<name>A0A1M7IFN3_9RHOB</name>
<proteinExistence type="predicted"/>
<dbReference type="EMBL" id="FRCB01000007">
    <property type="protein sequence ID" value="SHM39247.1"/>
    <property type="molecule type" value="Genomic_DNA"/>
</dbReference>
<gene>
    <name evidence="2" type="ORF">SAMN05443432_10740</name>
</gene>
<dbReference type="AlphaFoldDB" id="A0A1M7IFN3"/>
<organism evidence="2 3">
    <name type="scientific">Roseovarius litoreus</name>
    <dbReference type="NCBI Taxonomy" id="1155722"/>
    <lineage>
        <taxon>Bacteria</taxon>
        <taxon>Pseudomonadati</taxon>
        <taxon>Pseudomonadota</taxon>
        <taxon>Alphaproteobacteria</taxon>
        <taxon>Rhodobacterales</taxon>
        <taxon>Roseobacteraceae</taxon>
        <taxon>Roseovarius</taxon>
    </lineage>
</organism>
<sequence>MTELAHGAWVLVADGEKALFLENVTDGQDPFLKVVRIESQDNPPHGQQVSDRPGRMPDDSVGQRSAMEEVDWHMIAKERFASDMSDILYRLAHRNAFEQIVLVAPPRTLGTLRDKLHKQVAARVVAEVPKDMTNHPVDRIETLLKAELAKA</sequence>
<accession>A0A1M7IFN3</accession>
<reference evidence="2 3" key="1">
    <citation type="submission" date="2016-11" db="EMBL/GenBank/DDBJ databases">
        <authorList>
            <person name="Varghese N."/>
            <person name="Submissions S."/>
        </authorList>
    </citation>
    <scope>NUCLEOTIDE SEQUENCE [LARGE SCALE GENOMIC DNA]</scope>
    <source>
        <strain evidence="2 3">DSM 28249</strain>
    </source>
</reference>
<keyword evidence="3" id="KW-1185">Reference proteome</keyword>
<evidence type="ECO:0000313" key="3">
    <source>
        <dbReference type="Proteomes" id="UP000322545"/>
    </source>
</evidence>
<dbReference type="Proteomes" id="UP000322545">
    <property type="component" value="Unassembled WGS sequence"/>
</dbReference>
<protein>
    <submittedName>
        <fullName evidence="2">Protein required for attachment to host cells</fullName>
    </submittedName>
</protein>
<evidence type="ECO:0000313" key="2">
    <source>
        <dbReference type="EMBL" id="SHM39247.1"/>
    </source>
</evidence>
<dbReference type="RefSeq" id="WP_149780106.1">
    <property type="nucleotide sequence ID" value="NZ_FRCB01000007.1"/>
</dbReference>
<dbReference type="InterPro" id="IPR041374">
    <property type="entry name" value="BaeRF_family12"/>
</dbReference>
<evidence type="ECO:0000256" key="1">
    <source>
        <dbReference type="SAM" id="MobiDB-lite"/>
    </source>
</evidence>
<feature type="compositionally biased region" description="Polar residues" evidence="1">
    <location>
        <begin position="40"/>
        <end position="50"/>
    </location>
</feature>